<feature type="signal peptide" evidence="1">
    <location>
        <begin position="1"/>
        <end position="31"/>
    </location>
</feature>
<dbReference type="InterPro" id="IPR000884">
    <property type="entry name" value="TSP1_rpt"/>
</dbReference>
<gene>
    <name evidence="2" type="ORF">PMAYCL1PPCAC_00010</name>
</gene>
<organism evidence="2 3">
    <name type="scientific">Pristionchus mayeri</name>
    <dbReference type="NCBI Taxonomy" id="1317129"/>
    <lineage>
        <taxon>Eukaryota</taxon>
        <taxon>Metazoa</taxon>
        <taxon>Ecdysozoa</taxon>
        <taxon>Nematoda</taxon>
        <taxon>Chromadorea</taxon>
        <taxon>Rhabditida</taxon>
        <taxon>Rhabditina</taxon>
        <taxon>Diplogasteromorpha</taxon>
        <taxon>Diplogasteroidea</taxon>
        <taxon>Neodiplogasteridae</taxon>
        <taxon>Pristionchus</taxon>
    </lineage>
</organism>
<proteinExistence type="predicted"/>
<evidence type="ECO:0000256" key="1">
    <source>
        <dbReference type="SAM" id="SignalP"/>
    </source>
</evidence>
<dbReference type="Proteomes" id="UP001328107">
    <property type="component" value="Unassembled WGS sequence"/>
</dbReference>
<dbReference type="AlphaFoldDB" id="A0AAN4Z205"/>
<name>A0AAN4Z205_9BILA</name>
<feature type="chain" id="PRO_5042977800" evidence="1">
    <location>
        <begin position="32"/>
        <end position="108"/>
    </location>
</feature>
<dbReference type="EMBL" id="BTRK01000001">
    <property type="protein sequence ID" value="GMR29815.1"/>
    <property type="molecule type" value="Genomic_DNA"/>
</dbReference>
<evidence type="ECO:0000313" key="2">
    <source>
        <dbReference type="EMBL" id="GMR29815.1"/>
    </source>
</evidence>
<accession>A0AAN4Z205</accession>
<dbReference type="PANTHER" id="PTHR31507:SF3">
    <property type="entry name" value="TIL DOMAIN-CONTAINING PROTEIN"/>
    <property type="match status" value="1"/>
</dbReference>
<keyword evidence="1" id="KW-0732">Signal</keyword>
<evidence type="ECO:0000313" key="3">
    <source>
        <dbReference type="Proteomes" id="UP001328107"/>
    </source>
</evidence>
<sequence>VLEHPLASLLLFAFMSSHLLIVLLIAASVSAQQWSEWTPVNGPCSEDCGMCGTKVVAQRTCISGNCVGESEQTEVCEEKLCLFPKKVCCAGYKKGINLEELKLKCVPI</sequence>
<dbReference type="PROSITE" id="PS50092">
    <property type="entry name" value="TSP1"/>
    <property type="match status" value="1"/>
</dbReference>
<protein>
    <submittedName>
        <fullName evidence="2">Uncharacterized protein</fullName>
    </submittedName>
</protein>
<reference evidence="3" key="1">
    <citation type="submission" date="2022-10" db="EMBL/GenBank/DDBJ databases">
        <title>Genome assembly of Pristionchus species.</title>
        <authorList>
            <person name="Yoshida K."/>
            <person name="Sommer R.J."/>
        </authorList>
    </citation>
    <scope>NUCLEOTIDE SEQUENCE [LARGE SCALE GENOMIC DNA]</scope>
    <source>
        <strain evidence="3">RS5460</strain>
    </source>
</reference>
<keyword evidence="3" id="KW-1185">Reference proteome</keyword>
<comment type="caution">
    <text evidence="2">The sequence shown here is derived from an EMBL/GenBank/DDBJ whole genome shotgun (WGS) entry which is preliminary data.</text>
</comment>
<feature type="non-terminal residue" evidence="2">
    <location>
        <position position="1"/>
    </location>
</feature>
<dbReference type="PANTHER" id="PTHR31507">
    <property type="entry name" value="PROTEIN CBG15923"/>
    <property type="match status" value="1"/>
</dbReference>